<evidence type="ECO:0000313" key="2">
    <source>
        <dbReference type="Proteomes" id="UP000789525"/>
    </source>
</evidence>
<reference evidence="1" key="1">
    <citation type="submission" date="2021-06" db="EMBL/GenBank/DDBJ databases">
        <authorList>
            <person name="Kallberg Y."/>
            <person name="Tangrot J."/>
            <person name="Rosling A."/>
        </authorList>
    </citation>
    <scope>NUCLEOTIDE SEQUENCE</scope>
    <source>
        <strain evidence="1">CL356</strain>
    </source>
</reference>
<feature type="non-terminal residue" evidence="1">
    <location>
        <position position="1"/>
    </location>
</feature>
<comment type="caution">
    <text evidence="1">The sequence shown here is derived from an EMBL/GenBank/DDBJ whole genome shotgun (WGS) entry which is preliminary data.</text>
</comment>
<evidence type="ECO:0000313" key="1">
    <source>
        <dbReference type="EMBL" id="CAG8780985.1"/>
    </source>
</evidence>
<feature type="non-terminal residue" evidence="1">
    <location>
        <position position="93"/>
    </location>
</feature>
<accession>A0ACA9R7Z4</accession>
<gene>
    <name evidence="1" type="ORF">ACOLOM_LOCUS14317</name>
</gene>
<protein>
    <submittedName>
        <fullName evidence="1">5345_t:CDS:1</fullName>
    </submittedName>
</protein>
<sequence>MARGPFANSAAARIALQIASMMMAKPRHLESPQGGSSSTSRDQGPNPLQQMADIAFEQGSSSLLPEQRSSGFTPHQANYDFNVVVDPQSRSDI</sequence>
<dbReference type="EMBL" id="CAJVPT010071741">
    <property type="protein sequence ID" value="CAG8780985.1"/>
    <property type="molecule type" value="Genomic_DNA"/>
</dbReference>
<keyword evidence="2" id="KW-1185">Reference proteome</keyword>
<dbReference type="Proteomes" id="UP000789525">
    <property type="component" value="Unassembled WGS sequence"/>
</dbReference>
<proteinExistence type="predicted"/>
<organism evidence="1 2">
    <name type="scientific">Acaulospora colombiana</name>
    <dbReference type="NCBI Taxonomy" id="27376"/>
    <lineage>
        <taxon>Eukaryota</taxon>
        <taxon>Fungi</taxon>
        <taxon>Fungi incertae sedis</taxon>
        <taxon>Mucoromycota</taxon>
        <taxon>Glomeromycotina</taxon>
        <taxon>Glomeromycetes</taxon>
        <taxon>Diversisporales</taxon>
        <taxon>Acaulosporaceae</taxon>
        <taxon>Acaulospora</taxon>
    </lineage>
</organism>
<name>A0ACA9R7Z4_9GLOM</name>